<reference evidence="2" key="1">
    <citation type="submission" date="2023-07" db="EMBL/GenBank/DDBJ databases">
        <authorList>
            <consortium name="AG Swart"/>
            <person name="Singh M."/>
            <person name="Singh A."/>
            <person name="Seah K."/>
            <person name="Emmerich C."/>
        </authorList>
    </citation>
    <scope>NUCLEOTIDE SEQUENCE</scope>
    <source>
        <strain evidence="2">DP1</strain>
    </source>
</reference>
<sequence length="386" mass="45450">MNGLALRRSRAENHFMKNKVNIAGIDIDNLIKKRMYEWQARNGIEKHAQRFKGKKKSGLRLNKRRFKVKMPDIFQKKRLLSPKPRPMSPLHKDLKSLHKIIKETFKEVDSFDFKEYSRVGRREIIRKQNEIGLKSFDATRVNSEQDSQELQMNKSHGSSNILKNIRDKLKSKKLKNKKSETRNVHFNISFDQRSLRSSEDLDVCRDDADFRTLKTPISLDQFQNSIATPSDMRTKGKNMERKSKFKFNILNGDIEDKKVMLRRKRLLASSKSFSENVQDLSNKHNNIDQGTYEGRPNPYKDKTLRQIINTRLRITSKIHAKNQIVQEKLKKIADETSKNLSLDIQYKLKSKIGDICQLMQQSKLGKTQKSYLTKKQRYPYTLLYDR</sequence>
<dbReference type="AlphaFoldDB" id="A0AAD1X5D7"/>
<proteinExistence type="predicted"/>
<evidence type="ECO:0000313" key="2">
    <source>
        <dbReference type="EMBL" id="CAI2363688.1"/>
    </source>
</evidence>
<name>A0AAD1X5D7_EUPCR</name>
<feature type="region of interest" description="Disordered" evidence="1">
    <location>
        <begin position="281"/>
        <end position="300"/>
    </location>
</feature>
<organism evidence="2 3">
    <name type="scientific">Euplotes crassus</name>
    <dbReference type="NCBI Taxonomy" id="5936"/>
    <lineage>
        <taxon>Eukaryota</taxon>
        <taxon>Sar</taxon>
        <taxon>Alveolata</taxon>
        <taxon>Ciliophora</taxon>
        <taxon>Intramacronucleata</taxon>
        <taxon>Spirotrichea</taxon>
        <taxon>Hypotrichia</taxon>
        <taxon>Euplotida</taxon>
        <taxon>Euplotidae</taxon>
        <taxon>Moneuplotes</taxon>
    </lineage>
</organism>
<dbReference type="EMBL" id="CAMPGE010004837">
    <property type="protein sequence ID" value="CAI2363688.1"/>
    <property type="molecule type" value="Genomic_DNA"/>
</dbReference>
<evidence type="ECO:0000313" key="3">
    <source>
        <dbReference type="Proteomes" id="UP001295684"/>
    </source>
</evidence>
<accession>A0AAD1X5D7</accession>
<protein>
    <submittedName>
        <fullName evidence="2">Uncharacterized protein</fullName>
    </submittedName>
</protein>
<keyword evidence="3" id="KW-1185">Reference proteome</keyword>
<evidence type="ECO:0000256" key="1">
    <source>
        <dbReference type="SAM" id="MobiDB-lite"/>
    </source>
</evidence>
<gene>
    <name evidence="2" type="ORF">ECRASSUSDP1_LOCUS5025</name>
</gene>
<comment type="caution">
    <text evidence="2">The sequence shown here is derived from an EMBL/GenBank/DDBJ whole genome shotgun (WGS) entry which is preliminary data.</text>
</comment>
<dbReference type="Proteomes" id="UP001295684">
    <property type="component" value="Unassembled WGS sequence"/>
</dbReference>